<reference evidence="1 2" key="1">
    <citation type="submission" date="2024-11" db="EMBL/GenBank/DDBJ databases">
        <title>Draft genome sequences of two bacteria associated to sugarcane roots in Colombia.</title>
        <authorList>
            <person name="Pardo-Diaz S."/>
            <person name="Masmela-Mendoza J."/>
            <person name="Delgadillo-Duran P."/>
            <person name="Bautista E.J."/>
            <person name="Rojas-Tapias D.F."/>
        </authorList>
    </citation>
    <scope>NUCLEOTIDE SEQUENCE [LARGE SCALE GENOMIC DNA]</scope>
    <source>
        <strain evidence="1 2">Ap18</strain>
    </source>
</reference>
<gene>
    <name evidence="1" type="ORF">ACJ41P_10725</name>
</gene>
<comment type="caution">
    <text evidence="1">The sequence shown here is derived from an EMBL/GenBank/DDBJ whole genome shotgun (WGS) entry which is preliminary data.</text>
</comment>
<protein>
    <submittedName>
        <fullName evidence="1">Uncharacterized protein</fullName>
    </submittedName>
</protein>
<accession>A0ABW8V8Q2</accession>
<name>A0ABW8V8Q2_9PROT</name>
<dbReference type="Proteomes" id="UP001628281">
    <property type="component" value="Unassembled WGS sequence"/>
</dbReference>
<evidence type="ECO:0000313" key="2">
    <source>
        <dbReference type="Proteomes" id="UP001628281"/>
    </source>
</evidence>
<proteinExistence type="predicted"/>
<sequence length="59" mass="6891">MPDADDTMTLDEFIAEEKARLDAFAKHWREQQIVMDEDIFPSELPPGEWDEQYRSFGAA</sequence>
<evidence type="ECO:0000313" key="1">
    <source>
        <dbReference type="EMBL" id="MFL7901598.1"/>
    </source>
</evidence>
<keyword evidence="2" id="KW-1185">Reference proteome</keyword>
<dbReference type="RefSeq" id="WP_407824061.1">
    <property type="nucleotide sequence ID" value="NZ_JBJLSN010000011.1"/>
</dbReference>
<dbReference type="EMBL" id="JBJLSN010000011">
    <property type="protein sequence ID" value="MFL7901598.1"/>
    <property type="molecule type" value="Genomic_DNA"/>
</dbReference>
<organism evidence="1 2">
    <name type="scientific">Azospirillum argentinense</name>
    <dbReference type="NCBI Taxonomy" id="2970906"/>
    <lineage>
        <taxon>Bacteria</taxon>
        <taxon>Pseudomonadati</taxon>
        <taxon>Pseudomonadota</taxon>
        <taxon>Alphaproteobacteria</taxon>
        <taxon>Rhodospirillales</taxon>
        <taxon>Azospirillaceae</taxon>
        <taxon>Azospirillum</taxon>
    </lineage>
</organism>